<protein>
    <submittedName>
        <fullName evidence="2">Uncharacterized protein</fullName>
    </submittedName>
</protein>
<dbReference type="Proteomes" id="UP000681722">
    <property type="component" value="Unassembled WGS sequence"/>
</dbReference>
<comment type="caution">
    <text evidence="2">The sequence shown here is derived from an EMBL/GenBank/DDBJ whole genome shotgun (WGS) entry which is preliminary data.</text>
</comment>
<dbReference type="Proteomes" id="UP000663829">
    <property type="component" value="Unassembled WGS sequence"/>
</dbReference>
<feature type="region of interest" description="Disordered" evidence="1">
    <location>
        <begin position="84"/>
        <end position="103"/>
    </location>
</feature>
<reference evidence="2" key="1">
    <citation type="submission" date="2021-02" db="EMBL/GenBank/DDBJ databases">
        <authorList>
            <person name="Nowell W R."/>
        </authorList>
    </citation>
    <scope>NUCLEOTIDE SEQUENCE</scope>
</reference>
<dbReference type="EMBL" id="CAJNOQ010005280">
    <property type="protein sequence ID" value="CAF1092712.1"/>
    <property type="molecule type" value="Genomic_DNA"/>
</dbReference>
<evidence type="ECO:0000313" key="4">
    <source>
        <dbReference type="Proteomes" id="UP000663829"/>
    </source>
</evidence>
<dbReference type="EMBL" id="CAJOBC010005280">
    <property type="protein sequence ID" value="CAF3858133.1"/>
    <property type="molecule type" value="Genomic_DNA"/>
</dbReference>
<proteinExistence type="predicted"/>
<dbReference type="AlphaFoldDB" id="A0A814NKS1"/>
<keyword evidence="4" id="KW-1185">Reference proteome</keyword>
<accession>A0A814NKS1</accession>
<evidence type="ECO:0000313" key="3">
    <source>
        <dbReference type="EMBL" id="CAF3858133.1"/>
    </source>
</evidence>
<evidence type="ECO:0000256" key="1">
    <source>
        <dbReference type="SAM" id="MobiDB-lite"/>
    </source>
</evidence>
<organism evidence="2 4">
    <name type="scientific">Didymodactylos carnosus</name>
    <dbReference type="NCBI Taxonomy" id="1234261"/>
    <lineage>
        <taxon>Eukaryota</taxon>
        <taxon>Metazoa</taxon>
        <taxon>Spiralia</taxon>
        <taxon>Gnathifera</taxon>
        <taxon>Rotifera</taxon>
        <taxon>Eurotatoria</taxon>
        <taxon>Bdelloidea</taxon>
        <taxon>Philodinida</taxon>
        <taxon>Philodinidae</taxon>
        <taxon>Didymodactylos</taxon>
    </lineage>
</organism>
<sequence length="121" mass="14514">MANGRVHIEEYLAKDLARLNLKFKKERQYNWKEKMLSYDENTMVGTIKYGNKTYVVTIQFKGKRHLVEKYRNLCEKARTEQMYEEIPSDTGDRHKKNKRNYNPMQSFTVSIERPRQCSVVT</sequence>
<evidence type="ECO:0000313" key="2">
    <source>
        <dbReference type="EMBL" id="CAF1092712.1"/>
    </source>
</evidence>
<name>A0A814NKS1_9BILA</name>
<gene>
    <name evidence="2" type="ORF">GPM918_LOCUS18343</name>
    <name evidence="3" type="ORF">SRO942_LOCUS18340</name>
</gene>